<dbReference type="Proteomes" id="UP000054359">
    <property type="component" value="Unassembled WGS sequence"/>
</dbReference>
<sequence>MFKLLAILESFREPIRTLKIYICLDTFTSISMTHHSDTIFLYFLLFCSSHTHWKLFSLHTSSTLQLKIPHITYFIMRKKCNQR</sequence>
<keyword evidence="2" id="KW-1185">Reference proteome</keyword>
<evidence type="ECO:0000313" key="1">
    <source>
        <dbReference type="EMBL" id="KFM71510.1"/>
    </source>
</evidence>
<evidence type="ECO:0000313" key="2">
    <source>
        <dbReference type="Proteomes" id="UP000054359"/>
    </source>
</evidence>
<feature type="non-terminal residue" evidence="1">
    <location>
        <position position="83"/>
    </location>
</feature>
<accession>A0A087U2C1</accession>
<name>A0A087U2C1_STEMI</name>
<reference evidence="1 2" key="1">
    <citation type="submission" date="2013-11" db="EMBL/GenBank/DDBJ databases">
        <title>Genome sequencing of Stegodyphus mimosarum.</title>
        <authorList>
            <person name="Bechsgaard J."/>
        </authorList>
    </citation>
    <scope>NUCLEOTIDE SEQUENCE [LARGE SCALE GENOMIC DNA]</scope>
</reference>
<dbReference type="AlphaFoldDB" id="A0A087U2C1"/>
<proteinExistence type="predicted"/>
<protein>
    <submittedName>
        <fullName evidence="1">Uncharacterized protein</fullName>
    </submittedName>
</protein>
<dbReference type="EMBL" id="KK117831">
    <property type="protein sequence ID" value="KFM71510.1"/>
    <property type="molecule type" value="Genomic_DNA"/>
</dbReference>
<gene>
    <name evidence="1" type="ORF">X975_09482</name>
</gene>
<organism evidence="1 2">
    <name type="scientific">Stegodyphus mimosarum</name>
    <name type="common">African social velvet spider</name>
    <dbReference type="NCBI Taxonomy" id="407821"/>
    <lineage>
        <taxon>Eukaryota</taxon>
        <taxon>Metazoa</taxon>
        <taxon>Ecdysozoa</taxon>
        <taxon>Arthropoda</taxon>
        <taxon>Chelicerata</taxon>
        <taxon>Arachnida</taxon>
        <taxon>Araneae</taxon>
        <taxon>Araneomorphae</taxon>
        <taxon>Entelegynae</taxon>
        <taxon>Eresoidea</taxon>
        <taxon>Eresidae</taxon>
        <taxon>Stegodyphus</taxon>
    </lineage>
</organism>